<dbReference type="SUPFAM" id="SSF56425">
    <property type="entry name" value="Succinate dehydrogenase/fumarate reductase flavoprotein, catalytic domain"/>
    <property type="match status" value="1"/>
</dbReference>
<dbReference type="InterPro" id="IPR007329">
    <property type="entry name" value="FMN-bd"/>
</dbReference>
<dbReference type="RefSeq" id="WP_160940712.1">
    <property type="nucleotide sequence ID" value="NZ_CP063310.1"/>
</dbReference>
<dbReference type="GO" id="GO:0008202">
    <property type="term" value="P:steroid metabolic process"/>
    <property type="evidence" value="ECO:0007669"/>
    <property type="project" value="UniProtKB-ARBA"/>
</dbReference>
<dbReference type="Proteomes" id="UP000478463">
    <property type="component" value="Chromosome"/>
</dbReference>
<evidence type="ECO:0000256" key="3">
    <source>
        <dbReference type="ARBA" id="ARBA00013137"/>
    </source>
</evidence>
<dbReference type="AlphaFoldDB" id="A0A6L7INR6"/>
<evidence type="ECO:0000313" key="10">
    <source>
        <dbReference type="EMBL" id="QOS68431.1"/>
    </source>
</evidence>
<dbReference type="EC" id="1.3.99.33" evidence="3"/>
<comment type="cofactor">
    <cofactor evidence="1">
        <name>FMN</name>
        <dbReference type="ChEBI" id="CHEBI:58210"/>
    </cofactor>
</comment>
<organism evidence="10 11">
    <name type="scientific">Eggerthella guodeyinii</name>
    <dbReference type="NCBI Taxonomy" id="2690837"/>
    <lineage>
        <taxon>Bacteria</taxon>
        <taxon>Bacillati</taxon>
        <taxon>Actinomycetota</taxon>
        <taxon>Coriobacteriia</taxon>
        <taxon>Eggerthellales</taxon>
        <taxon>Eggerthellaceae</taxon>
        <taxon>Eggerthella</taxon>
    </lineage>
</organism>
<dbReference type="InterPro" id="IPR027477">
    <property type="entry name" value="Succ_DH/fumarate_Rdtase_cat_sf"/>
</dbReference>
<dbReference type="SUPFAM" id="SSF51905">
    <property type="entry name" value="FAD/NAD(P)-binding domain"/>
    <property type="match status" value="1"/>
</dbReference>
<dbReference type="InterPro" id="IPR050315">
    <property type="entry name" value="FAD-oxidoreductase_2"/>
</dbReference>
<dbReference type="EMBL" id="CP063310">
    <property type="protein sequence ID" value="QOS68431.1"/>
    <property type="molecule type" value="Genomic_DNA"/>
</dbReference>
<gene>
    <name evidence="10" type="ORF">GS424_000715</name>
</gene>
<evidence type="ECO:0000256" key="2">
    <source>
        <dbReference type="ARBA" id="ARBA00001974"/>
    </source>
</evidence>
<dbReference type="InterPro" id="IPR006311">
    <property type="entry name" value="TAT_signal"/>
</dbReference>
<evidence type="ECO:0000256" key="6">
    <source>
        <dbReference type="ARBA" id="ARBA00022827"/>
    </source>
</evidence>
<comment type="cofactor">
    <cofactor evidence="2">
        <name>FAD</name>
        <dbReference type="ChEBI" id="CHEBI:57692"/>
    </cofactor>
</comment>
<evidence type="ECO:0000256" key="8">
    <source>
        <dbReference type="ARBA" id="ARBA00049922"/>
    </source>
</evidence>
<evidence type="ECO:0000259" key="9">
    <source>
        <dbReference type="SMART" id="SM00900"/>
    </source>
</evidence>
<accession>A0A6L7INR6</accession>
<comment type="catalytic activity">
    <reaction evidence="8">
        <text>dihydrourocanate + A = urocanate + AH2</text>
        <dbReference type="Rhea" id="RHEA:36059"/>
        <dbReference type="ChEBI" id="CHEBI:13193"/>
        <dbReference type="ChEBI" id="CHEBI:17499"/>
        <dbReference type="ChEBI" id="CHEBI:27247"/>
        <dbReference type="ChEBI" id="CHEBI:72991"/>
        <dbReference type="EC" id="1.3.99.33"/>
    </reaction>
</comment>
<keyword evidence="6" id="KW-0274">FAD</keyword>
<dbReference type="Pfam" id="PF04205">
    <property type="entry name" value="FMN_bind"/>
    <property type="match status" value="1"/>
</dbReference>
<sequence>MVENQTPESSFTRRNFIKGAAAGIFGTAAIGALGGCSPAQTATAQSGSYTYADTVKWDGEYDVLVMGFGGAGAVAAHYAAKNGAEVLLFDVAPEGHEGGNTRYCAQCIAFGKEGDEDKLLAYYEALSGGIEYDEDVLRALVDGMVQIPSILVDEYGIEEVASFKGQAAWNWGIPEFPELEGSDAVDVGTINGKFSDAALWNLYRDKVYEEQNQIDVWYESPGTALIQDPDTLTILGVAIDRKGTPLNIRARNGVVLACGGFENNPRMVNDYLGLAVYNPIGTLYNRGDGISMVLEAGADLWHMGVYEGIRFLGGAGLEAPMGERSPYGTVGIPGFDTGGSYVLIGSDGSRYVNETYMTRHGHVSGHGEWPHPQHTKHNHLIMDQAHYDLIAQANQLDDRMASLIVQADSIEALAASIGADPTVLKSTIEKYNLYAQQGEDWECGRNAETMKEIGSGPYYSFPMVARILNTQGGPRHNANSQVMDVQGNPIPHLYAAGEFGGFTAKNYQGASNMTECLVFGKIAGTNAAEKKGDLALYAAKSQVESDLSYILGAETDAVGSAEYQVAENEYVGAASGLGGEIVVKIKMDDSTIESVEVLKESETPEIGGEALKKLPQMVVEKQSPDIDAISGASVTSKAFAEAVKAALEKAGM</sequence>
<dbReference type="GO" id="GO:0033765">
    <property type="term" value="F:steroid dehydrogenase activity, acting on the CH-CH group of donors"/>
    <property type="evidence" value="ECO:0007669"/>
    <property type="project" value="UniProtKB-ARBA"/>
</dbReference>
<dbReference type="PANTHER" id="PTHR43400">
    <property type="entry name" value="FUMARATE REDUCTASE"/>
    <property type="match status" value="1"/>
</dbReference>
<dbReference type="GO" id="GO:0016020">
    <property type="term" value="C:membrane"/>
    <property type="evidence" value="ECO:0007669"/>
    <property type="project" value="InterPro"/>
</dbReference>
<dbReference type="Gene3D" id="3.50.50.60">
    <property type="entry name" value="FAD/NAD(P)-binding domain"/>
    <property type="match status" value="1"/>
</dbReference>
<dbReference type="Gene3D" id="3.90.700.10">
    <property type="entry name" value="Succinate dehydrogenase/fumarate reductase flavoprotein, catalytic domain"/>
    <property type="match status" value="1"/>
</dbReference>
<feature type="domain" description="FMN-binding" evidence="9">
    <location>
        <begin position="576"/>
        <end position="650"/>
    </location>
</feature>
<dbReference type="Gene3D" id="3.90.1010.20">
    <property type="match status" value="1"/>
</dbReference>
<evidence type="ECO:0000256" key="5">
    <source>
        <dbReference type="ARBA" id="ARBA00022630"/>
    </source>
</evidence>
<evidence type="ECO:0000256" key="1">
    <source>
        <dbReference type="ARBA" id="ARBA00001917"/>
    </source>
</evidence>
<dbReference type="Pfam" id="PF00890">
    <property type="entry name" value="FAD_binding_2"/>
    <property type="match status" value="1"/>
</dbReference>
<name>A0A6L7INR6_9ACTN</name>
<dbReference type="InterPro" id="IPR003953">
    <property type="entry name" value="FAD-dep_OxRdtase_2_FAD-bd"/>
</dbReference>
<dbReference type="SMART" id="SM00900">
    <property type="entry name" value="FMN_bind"/>
    <property type="match status" value="1"/>
</dbReference>
<evidence type="ECO:0000256" key="4">
    <source>
        <dbReference type="ARBA" id="ARBA00015872"/>
    </source>
</evidence>
<dbReference type="GO" id="GO:0010181">
    <property type="term" value="F:FMN binding"/>
    <property type="evidence" value="ECO:0007669"/>
    <property type="project" value="InterPro"/>
</dbReference>
<proteinExistence type="predicted"/>
<protein>
    <recommendedName>
        <fullName evidence="4">Urocanate reductase</fullName>
        <ecNumber evidence="3">1.3.99.33</ecNumber>
    </recommendedName>
</protein>
<reference evidence="10 11" key="1">
    <citation type="submission" date="2020-10" db="EMBL/GenBank/DDBJ databases">
        <title>Eggerthella sp. nov., isolated from human feces.</title>
        <authorList>
            <person name="Yajun G."/>
        </authorList>
    </citation>
    <scope>NUCLEOTIDE SEQUENCE [LARGE SCALE GENOMIC DNA]</scope>
    <source>
        <strain evidence="10 11">HF-1101</strain>
    </source>
</reference>
<evidence type="ECO:0000256" key="7">
    <source>
        <dbReference type="ARBA" id="ARBA00023002"/>
    </source>
</evidence>
<dbReference type="PROSITE" id="PS51318">
    <property type="entry name" value="TAT"/>
    <property type="match status" value="1"/>
</dbReference>
<keyword evidence="5" id="KW-0285">Flavoprotein</keyword>
<dbReference type="KEGG" id="egd:GS424_000715"/>
<dbReference type="InterPro" id="IPR036188">
    <property type="entry name" value="FAD/NAD-bd_sf"/>
</dbReference>
<evidence type="ECO:0000313" key="11">
    <source>
        <dbReference type="Proteomes" id="UP000478463"/>
    </source>
</evidence>
<keyword evidence="7" id="KW-0560">Oxidoreductase</keyword>
<dbReference type="PANTHER" id="PTHR43400:SF10">
    <property type="entry name" value="3-OXOSTEROID 1-DEHYDROGENASE"/>
    <property type="match status" value="1"/>
</dbReference>